<comment type="subcellular location">
    <subcellularLocation>
        <location evidence="1">Nucleus</location>
    </subcellularLocation>
</comment>
<dbReference type="SUPFAM" id="SSF48452">
    <property type="entry name" value="TPR-like"/>
    <property type="match status" value="2"/>
</dbReference>
<protein>
    <recommendedName>
        <fullName evidence="8">Pre-mRNA-splicing factor SYF1</fullName>
    </recommendedName>
</protein>
<keyword evidence="5" id="KW-0677">Repeat</keyword>
<feature type="domain" description="Pre-mRNA-splicing factor SYF1 central HAT repeats" evidence="10">
    <location>
        <begin position="299"/>
        <end position="422"/>
    </location>
</feature>
<evidence type="ECO:0000256" key="7">
    <source>
        <dbReference type="ARBA" id="ARBA00023242"/>
    </source>
</evidence>
<evidence type="ECO:0000256" key="2">
    <source>
        <dbReference type="ARBA" id="ARBA00008644"/>
    </source>
</evidence>
<keyword evidence="3" id="KW-0507">mRNA processing</keyword>
<evidence type="ECO:0000256" key="5">
    <source>
        <dbReference type="ARBA" id="ARBA00022737"/>
    </source>
</evidence>
<dbReference type="GO" id="GO:0071014">
    <property type="term" value="C:post-mRNA release spliceosomal complex"/>
    <property type="evidence" value="ECO:0007669"/>
    <property type="project" value="TreeGrafter"/>
</dbReference>
<reference evidence="13 14" key="1">
    <citation type="submission" date="2017-04" db="EMBL/GenBank/DDBJ databases">
        <authorList>
            <person name="Afonso C.L."/>
            <person name="Miller P.J."/>
            <person name="Scott M.A."/>
            <person name="Spackman E."/>
            <person name="Goraichik I."/>
            <person name="Dimitrov K.M."/>
            <person name="Suarez D.L."/>
            <person name="Swayne D.E."/>
        </authorList>
    </citation>
    <scope>NUCLEOTIDE SEQUENCE [LARGE SCALE GENOMIC DNA]</scope>
</reference>
<organism evidence="13 14">
    <name type="scientific">Maudiozyma saulgeensis</name>
    <dbReference type="NCBI Taxonomy" id="1789683"/>
    <lineage>
        <taxon>Eukaryota</taxon>
        <taxon>Fungi</taxon>
        <taxon>Dikarya</taxon>
        <taxon>Ascomycota</taxon>
        <taxon>Saccharomycotina</taxon>
        <taxon>Saccharomycetes</taxon>
        <taxon>Saccharomycetales</taxon>
        <taxon>Saccharomycetaceae</taxon>
        <taxon>Maudiozyma</taxon>
    </lineage>
</organism>
<dbReference type="OrthoDB" id="10067343at2759"/>
<name>A0A1X7R1T6_9SACH</name>
<dbReference type="EMBL" id="FXLY01000004">
    <property type="protein sequence ID" value="SMN19627.1"/>
    <property type="molecule type" value="Genomic_DNA"/>
</dbReference>
<dbReference type="Pfam" id="PF23231">
    <property type="entry name" value="HAT_Syf1_CNRKL1_C"/>
    <property type="match status" value="1"/>
</dbReference>
<evidence type="ECO:0000256" key="3">
    <source>
        <dbReference type="ARBA" id="ARBA00022664"/>
    </source>
</evidence>
<dbReference type="GO" id="GO:0000974">
    <property type="term" value="C:Prp19 complex"/>
    <property type="evidence" value="ECO:0007669"/>
    <property type="project" value="TreeGrafter"/>
</dbReference>
<evidence type="ECO:0000313" key="13">
    <source>
        <dbReference type="EMBL" id="SMN19627.1"/>
    </source>
</evidence>
<evidence type="ECO:0000256" key="9">
    <source>
        <dbReference type="SAM" id="MobiDB-lite"/>
    </source>
</evidence>
<dbReference type="InterPro" id="IPR011990">
    <property type="entry name" value="TPR-like_helical_dom_sf"/>
</dbReference>
<evidence type="ECO:0000259" key="12">
    <source>
        <dbReference type="Pfam" id="PF23233"/>
    </source>
</evidence>
<dbReference type="Proteomes" id="UP000196158">
    <property type="component" value="Unassembled WGS sequence"/>
</dbReference>
<keyword evidence="4" id="KW-0747">Spliceosome</keyword>
<dbReference type="PANTHER" id="PTHR11246:SF5">
    <property type="entry name" value="PRE-MRNA-SPLICING FACTOR SYF1"/>
    <property type="match status" value="1"/>
</dbReference>
<dbReference type="PANTHER" id="PTHR11246">
    <property type="entry name" value="PRE-MRNA SPLICING FACTOR"/>
    <property type="match status" value="1"/>
</dbReference>
<feature type="domain" description="Pre-mRNA-splicing factor Syf1-like N-terminal HAT-repeats" evidence="12">
    <location>
        <begin position="12"/>
        <end position="157"/>
    </location>
</feature>
<dbReference type="InterPro" id="IPR003107">
    <property type="entry name" value="HAT"/>
</dbReference>
<dbReference type="GO" id="GO:0000349">
    <property type="term" value="P:generation of catalytic spliceosome for first transesterification step"/>
    <property type="evidence" value="ECO:0007669"/>
    <property type="project" value="TreeGrafter"/>
</dbReference>
<dbReference type="AlphaFoldDB" id="A0A1X7R1T6"/>
<evidence type="ECO:0000259" key="11">
    <source>
        <dbReference type="Pfam" id="PF23231"/>
    </source>
</evidence>
<dbReference type="Pfam" id="PF23233">
    <property type="entry name" value="HAT_Syf1_CNRKL1_N"/>
    <property type="match status" value="1"/>
</dbReference>
<evidence type="ECO:0000313" key="14">
    <source>
        <dbReference type="Proteomes" id="UP000196158"/>
    </source>
</evidence>
<dbReference type="STRING" id="1789683.A0A1X7R1T6"/>
<dbReference type="InterPro" id="IPR055433">
    <property type="entry name" value="HAT_Syf1-like_N"/>
</dbReference>
<dbReference type="Gene3D" id="1.25.40.10">
    <property type="entry name" value="Tetratricopeptide repeat domain"/>
    <property type="match status" value="3"/>
</dbReference>
<comment type="similarity">
    <text evidence="2">Belongs to the crooked-neck family.</text>
</comment>
<evidence type="ECO:0000259" key="10">
    <source>
        <dbReference type="Pfam" id="PF23220"/>
    </source>
</evidence>
<dbReference type="InterPro" id="IPR056350">
    <property type="entry name" value="HAT_Syf1_central"/>
</dbReference>
<sequence length="836" mass="99117">MEDISKYIKDDEDIAFEYELQNDPGQLQTWVRYIDRWREQNTNGLRSEDCILWLFRRYVRQFMNNVDVWFVFINWVIDNRIYTDYNEVATIYEESIRNCGNKSEKLCVNFLKYTIETRDLSLIRKSFDLGLEFTSKHSHYKLWEQLLSFIKNVLISTTESLDKDEKSQIEQFGETISKVFEDDYDIDKAKEENNKTSNIWVSIFLERYLIVCPSNELLDSLTMLGGTHDYKRIKEQYDKYLFQNRDYTNLTRIKDFPYSLNLVYLRVLCELNDKSEYQRFVGTLKQLYSFNHTNLDLITAKYLMTNEGFEALEVHLDTLLQSTVNIEDFSKVSKFHFDFEEAIIDQCLNRINKKEVQNTKYNFQEVMKVHLEKLQMLTNDHSIKLNDLYLRKSPNNVGMWLRRVNHFQALKEKIDVYVQGILQIDPLHVKEPGTFGRFWCNYAQLYWDNKDYDSAREIFERALKVPFPYLKDLETIWFSWVEDELKLNDPTKACLLLEQALKIPDNPMAILEQYENSYGNIPTRMVVFHSLKLWTLYLDLLESEVISTLDKPDEMYKKTIQIYENMIRLKIITPLLFVSYARLVAKYESQIKSFQIYNRAISSFPPEIKYDIWLLYLNVAVRSTLSVEQVRDLFDESLSQLIPNQINCISIYLLNNQYEEKQTGVTQTTITKLVKSAKELSSKFVESKIQLWDLALERTKSHFGLEMARPLYEECITTIPRDKATEYVMSFANLEVALGEVVRAREVLRYGANLLPPLRNEPLWKYWEEFEITNGDKEKYKDMLKFKKKLDEEMKVNTEQVSQESGNIEFVASKTTTHVSQLSNNAPNPEEINLDL</sequence>
<proteinExistence type="inferred from homology"/>
<gene>
    <name evidence="13" type="ORF">KASA_0O01892G</name>
</gene>
<dbReference type="InterPro" id="IPR055430">
    <property type="entry name" value="HAT_Syf1_CNRKL1_C"/>
</dbReference>
<feature type="region of interest" description="Disordered" evidence="9">
    <location>
        <begin position="817"/>
        <end position="836"/>
    </location>
</feature>
<evidence type="ECO:0000256" key="6">
    <source>
        <dbReference type="ARBA" id="ARBA00023187"/>
    </source>
</evidence>
<dbReference type="InterPro" id="IPR045075">
    <property type="entry name" value="Syf1-like"/>
</dbReference>
<dbReference type="GO" id="GO:0071007">
    <property type="term" value="C:U2-type catalytic step 2 spliceosome"/>
    <property type="evidence" value="ECO:0007669"/>
    <property type="project" value="TreeGrafter"/>
</dbReference>
<keyword evidence="6" id="KW-0508">mRNA splicing</keyword>
<keyword evidence="7" id="KW-0539">Nucleus</keyword>
<accession>A0A1X7R1T6</accession>
<feature type="domain" description="Pre-mRNA-splicing factor Syf1/CRNKL1-like C-terminal HAT-repeats" evidence="11">
    <location>
        <begin position="430"/>
        <end position="806"/>
    </location>
</feature>
<evidence type="ECO:0000256" key="8">
    <source>
        <dbReference type="ARBA" id="ARBA00039472"/>
    </source>
</evidence>
<evidence type="ECO:0000256" key="1">
    <source>
        <dbReference type="ARBA" id="ARBA00004123"/>
    </source>
</evidence>
<keyword evidence="14" id="KW-1185">Reference proteome</keyword>
<dbReference type="Pfam" id="PF23220">
    <property type="entry name" value="HAT_Syf1_M"/>
    <property type="match status" value="1"/>
</dbReference>
<evidence type="ECO:0000256" key="4">
    <source>
        <dbReference type="ARBA" id="ARBA00022728"/>
    </source>
</evidence>
<dbReference type="SMART" id="SM00386">
    <property type="entry name" value="HAT"/>
    <property type="match status" value="10"/>
</dbReference>
<feature type="compositionally biased region" description="Polar residues" evidence="9">
    <location>
        <begin position="817"/>
        <end position="827"/>
    </location>
</feature>